<dbReference type="SUPFAM" id="SSF53748">
    <property type="entry name" value="Phosphoglycerate kinase"/>
    <property type="match status" value="1"/>
</dbReference>
<keyword evidence="4 9" id="KW-0808">Transferase</keyword>
<keyword evidence="8" id="KW-0460">Magnesium</keyword>
<comment type="catalytic activity">
    <reaction evidence="9">
        <text>(2R)-3-phosphoglycerate + ATP = (2R)-3-phospho-glyceroyl phosphate + ADP</text>
        <dbReference type="Rhea" id="RHEA:14801"/>
        <dbReference type="ChEBI" id="CHEBI:30616"/>
        <dbReference type="ChEBI" id="CHEBI:57604"/>
        <dbReference type="ChEBI" id="CHEBI:58272"/>
        <dbReference type="ChEBI" id="CHEBI:456216"/>
        <dbReference type="EC" id="2.7.2.3"/>
    </reaction>
</comment>
<evidence type="ECO:0000256" key="10">
    <source>
        <dbReference type="RuleBase" id="RU000696"/>
    </source>
</evidence>
<sequence>MTLQHISCSRNGNYAAFQKYTTLPYPLQGNPNVVDHAETCSVPYKARFSDGAEGDAFPYIQTLREFPKEELLGKVVMVRFDSDILLPEKNDKGASSFTSALLTIKYLHESGAKVLLVSSWSVKINSKLLAAESVAKFLSSVLQLKVVPVKSVSGYVQSKMEEIDKSNILLLLENLSQFKEERANCSKFAEHLSAGVDIFVNDVFSQCHKILASNVGVTCFCCACVAGFHFEEDLYKLKKAFRTDKKPYVAVFVEHGALEEALRLIQFAKSRNMPILFSKDFWCINDQLQNQLEIFPSDSILDVKFGFANHESGRASELAQILDKLTQRNCCITVVGNVTSKAVIKESSSVSVFNVVKNAAVMWEFLKRRKLPGLMALDRVVVEESILWRRVLDSRFGCDQFGGMRRPWRGCYGVGLWRSISYGWTYSTKLARDREVCVADYVPWAVGGLEPKVQAGLPGFRARGSSFFVISLGGDETPYNKIFFG</sequence>
<name>A0AA88RVL6_9ASTE</name>
<keyword evidence="7" id="KW-0067">ATP-binding</keyword>
<dbReference type="PRINTS" id="PR00477">
    <property type="entry name" value="PHGLYCKINASE"/>
</dbReference>
<dbReference type="InterPro" id="IPR036043">
    <property type="entry name" value="Phosphoglycerate_kinase_sf"/>
</dbReference>
<evidence type="ECO:0000256" key="3">
    <source>
        <dbReference type="ARBA" id="ARBA00013061"/>
    </source>
</evidence>
<comment type="subunit">
    <text evidence="10">Monomer.</text>
</comment>
<dbReference type="EMBL" id="JAVXUP010004347">
    <property type="protein sequence ID" value="KAK2997204.1"/>
    <property type="molecule type" value="Genomic_DNA"/>
</dbReference>
<evidence type="ECO:0000256" key="7">
    <source>
        <dbReference type="ARBA" id="ARBA00022840"/>
    </source>
</evidence>
<dbReference type="GO" id="GO:0006094">
    <property type="term" value="P:gluconeogenesis"/>
    <property type="evidence" value="ECO:0007669"/>
    <property type="project" value="TreeGrafter"/>
</dbReference>
<evidence type="ECO:0000256" key="9">
    <source>
        <dbReference type="RuleBase" id="RU000532"/>
    </source>
</evidence>
<comment type="similarity">
    <text evidence="2 9">Belongs to the phosphoglycerate kinase family.</text>
</comment>
<evidence type="ECO:0000256" key="4">
    <source>
        <dbReference type="ARBA" id="ARBA00022679"/>
    </source>
</evidence>
<dbReference type="InterPro" id="IPR015824">
    <property type="entry name" value="Phosphoglycerate_kinase_N"/>
</dbReference>
<dbReference type="PANTHER" id="PTHR11406">
    <property type="entry name" value="PHOSPHOGLYCERATE KINASE"/>
    <property type="match status" value="1"/>
</dbReference>
<accession>A0AA88RVL6</accession>
<dbReference type="Gene3D" id="3.40.50.1260">
    <property type="entry name" value="Phosphoglycerate kinase, N-terminal domain"/>
    <property type="match status" value="1"/>
</dbReference>
<dbReference type="GO" id="GO:0043531">
    <property type="term" value="F:ADP binding"/>
    <property type="evidence" value="ECO:0007669"/>
    <property type="project" value="TreeGrafter"/>
</dbReference>
<keyword evidence="5" id="KW-0547">Nucleotide-binding</keyword>
<evidence type="ECO:0000313" key="11">
    <source>
        <dbReference type="EMBL" id="KAK2997204.1"/>
    </source>
</evidence>
<evidence type="ECO:0000256" key="1">
    <source>
        <dbReference type="ARBA" id="ARBA00001946"/>
    </source>
</evidence>
<protein>
    <recommendedName>
        <fullName evidence="3 9">Phosphoglycerate kinase</fullName>
        <ecNumber evidence="3 9">2.7.2.3</ecNumber>
    </recommendedName>
</protein>
<evidence type="ECO:0000313" key="12">
    <source>
        <dbReference type="Proteomes" id="UP001188597"/>
    </source>
</evidence>
<proteinExistence type="inferred from homology"/>
<dbReference type="GO" id="GO:0006096">
    <property type="term" value="P:glycolytic process"/>
    <property type="evidence" value="ECO:0007669"/>
    <property type="project" value="InterPro"/>
</dbReference>
<dbReference type="GO" id="GO:0005829">
    <property type="term" value="C:cytosol"/>
    <property type="evidence" value="ECO:0007669"/>
    <property type="project" value="TreeGrafter"/>
</dbReference>
<dbReference type="PANTHER" id="PTHR11406:SF32">
    <property type="entry name" value="PHOSPHOGLYCERATE KINASE"/>
    <property type="match status" value="1"/>
</dbReference>
<dbReference type="GO" id="GO:0004618">
    <property type="term" value="F:phosphoglycerate kinase activity"/>
    <property type="evidence" value="ECO:0007669"/>
    <property type="project" value="UniProtKB-EC"/>
</dbReference>
<evidence type="ECO:0000256" key="2">
    <source>
        <dbReference type="ARBA" id="ARBA00008982"/>
    </source>
</evidence>
<evidence type="ECO:0000256" key="6">
    <source>
        <dbReference type="ARBA" id="ARBA00022777"/>
    </source>
</evidence>
<dbReference type="Pfam" id="PF00162">
    <property type="entry name" value="PGK"/>
    <property type="match status" value="1"/>
</dbReference>
<dbReference type="AlphaFoldDB" id="A0AA88RVL6"/>
<organism evidence="11 12">
    <name type="scientific">Escallonia herrerae</name>
    <dbReference type="NCBI Taxonomy" id="1293975"/>
    <lineage>
        <taxon>Eukaryota</taxon>
        <taxon>Viridiplantae</taxon>
        <taxon>Streptophyta</taxon>
        <taxon>Embryophyta</taxon>
        <taxon>Tracheophyta</taxon>
        <taxon>Spermatophyta</taxon>
        <taxon>Magnoliopsida</taxon>
        <taxon>eudicotyledons</taxon>
        <taxon>Gunneridae</taxon>
        <taxon>Pentapetalae</taxon>
        <taxon>asterids</taxon>
        <taxon>campanulids</taxon>
        <taxon>Escalloniales</taxon>
        <taxon>Escalloniaceae</taxon>
        <taxon>Escallonia</taxon>
    </lineage>
</organism>
<comment type="caution">
    <text evidence="11">The sequence shown here is derived from an EMBL/GenBank/DDBJ whole genome shotgun (WGS) entry which is preliminary data.</text>
</comment>
<dbReference type="InterPro" id="IPR001576">
    <property type="entry name" value="Phosphoglycerate_kinase"/>
</dbReference>
<comment type="cofactor">
    <cofactor evidence="1">
        <name>Mg(2+)</name>
        <dbReference type="ChEBI" id="CHEBI:18420"/>
    </cofactor>
</comment>
<evidence type="ECO:0000256" key="8">
    <source>
        <dbReference type="ARBA" id="ARBA00022842"/>
    </source>
</evidence>
<evidence type="ECO:0000256" key="5">
    <source>
        <dbReference type="ARBA" id="ARBA00022741"/>
    </source>
</evidence>
<keyword evidence="12" id="KW-1185">Reference proteome</keyword>
<dbReference type="GO" id="GO:0005524">
    <property type="term" value="F:ATP binding"/>
    <property type="evidence" value="ECO:0007669"/>
    <property type="project" value="UniProtKB-KW"/>
</dbReference>
<gene>
    <name evidence="11" type="ORF">RJ639_025330</name>
</gene>
<dbReference type="Proteomes" id="UP001188597">
    <property type="component" value="Unassembled WGS sequence"/>
</dbReference>
<keyword evidence="6 9" id="KW-0418">Kinase</keyword>
<dbReference type="EC" id="2.7.2.3" evidence="3 9"/>
<reference evidence="11" key="1">
    <citation type="submission" date="2022-12" db="EMBL/GenBank/DDBJ databases">
        <title>Draft genome assemblies for two species of Escallonia (Escalloniales).</title>
        <authorList>
            <person name="Chanderbali A."/>
            <person name="Dervinis C."/>
            <person name="Anghel I."/>
            <person name="Soltis D."/>
            <person name="Soltis P."/>
            <person name="Zapata F."/>
        </authorList>
    </citation>
    <scope>NUCLEOTIDE SEQUENCE</scope>
    <source>
        <strain evidence="11">UCBG64.0493</strain>
        <tissue evidence="11">Leaf</tissue>
    </source>
</reference>